<evidence type="ECO:0000313" key="3">
    <source>
        <dbReference type="Proteomes" id="UP001592530"/>
    </source>
</evidence>
<reference evidence="2 3" key="1">
    <citation type="submission" date="2024-09" db="EMBL/GenBank/DDBJ databases">
        <authorList>
            <person name="Lee S.D."/>
        </authorList>
    </citation>
    <scope>NUCLEOTIDE SEQUENCE [LARGE SCALE GENOMIC DNA]</scope>
    <source>
        <strain evidence="2 3">N1-3</strain>
    </source>
</reference>
<name>A0ABV6WY25_9ACTN</name>
<dbReference type="EMBL" id="JBHEZY010000002">
    <property type="protein sequence ID" value="MFC1430514.1"/>
    <property type="molecule type" value="Genomic_DNA"/>
</dbReference>
<dbReference type="Proteomes" id="UP001592530">
    <property type="component" value="Unassembled WGS sequence"/>
</dbReference>
<keyword evidence="1" id="KW-0472">Membrane</keyword>
<gene>
    <name evidence="2" type="ORF">ACEZDB_07520</name>
</gene>
<keyword evidence="1" id="KW-1133">Transmembrane helix</keyword>
<evidence type="ECO:0000256" key="1">
    <source>
        <dbReference type="SAM" id="Phobius"/>
    </source>
</evidence>
<dbReference type="RefSeq" id="WP_380550161.1">
    <property type="nucleotide sequence ID" value="NZ_JBHEZY010000002.1"/>
</dbReference>
<comment type="caution">
    <text evidence="2">The sequence shown here is derived from an EMBL/GenBank/DDBJ whole genome shotgun (WGS) entry which is preliminary data.</text>
</comment>
<feature type="transmembrane region" description="Helical" evidence="1">
    <location>
        <begin position="6"/>
        <end position="28"/>
    </location>
</feature>
<accession>A0ABV6WY25</accession>
<protein>
    <submittedName>
        <fullName evidence="2">Uncharacterized protein</fullName>
    </submittedName>
</protein>
<proteinExistence type="predicted"/>
<sequence length="195" mass="21549">MLILMDQSWAILVGLAGGIGATGIGGFLTRGTMHKQVRGQAVIEHEHWLATLRLEAHSTYLQEVDRVLREGRRLWKRMVELKAANDANQSERDLADAANEMCGQIHAVVSAVTPNAERVKLLGPAKILPVVDSLQEALTAFDIESGTAFRAQGAPGWLVHFRGATYKIRQHQREFFELSSAVIQQAPDPRHKPQA</sequence>
<keyword evidence="1" id="KW-0812">Transmembrane</keyword>
<evidence type="ECO:0000313" key="2">
    <source>
        <dbReference type="EMBL" id="MFC1430514.1"/>
    </source>
</evidence>
<organism evidence="2 3">
    <name type="scientific">Streptacidiphilus alkalitolerans</name>
    <dbReference type="NCBI Taxonomy" id="3342712"/>
    <lineage>
        <taxon>Bacteria</taxon>
        <taxon>Bacillati</taxon>
        <taxon>Actinomycetota</taxon>
        <taxon>Actinomycetes</taxon>
        <taxon>Kitasatosporales</taxon>
        <taxon>Streptomycetaceae</taxon>
        <taxon>Streptacidiphilus</taxon>
    </lineage>
</organism>